<dbReference type="InterPro" id="IPR025154">
    <property type="entry name" value="Put_metallopeptidase_dom"/>
</dbReference>
<comment type="caution">
    <text evidence="4">The sequence shown here is derived from an EMBL/GenBank/DDBJ whole genome shotgun (WGS) entry which is preliminary data.</text>
</comment>
<accession>A0ABP4XWX5</accession>
<evidence type="ECO:0000256" key="1">
    <source>
        <dbReference type="SAM" id="MobiDB-lite"/>
    </source>
</evidence>
<dbReference type="RefSeq" id="WP_344128437.1">
    <property type="nucleotide sequence ID" value="NZ_BAAALT010000047.1"/>
</dbReference>
<feature type="domain" description="VWA-like" evidence="2">
    <location>
        <begin position="268"/>
        <end position="376"/>
    </location>
</feature>
<dbReference type="InterPro" id="IPR018698">
    <property type="entry name" value="VWA-like_dom"/>
</dbReference>
<dbReference type="Pfam" id="PF13203">
    <property type="entry name" value="DUF2201_N"/>
    <property type="match status" value="1"/>
</dbReference>
<dbReference type="CDD" id="cd00198">
    <property type="entry name" value="vWFA"/>
    <property type="match status" value="1"/>
</dbReference>
<sequence>MTVDWEKLFAARLYAARARPYLASALFALHPVESRTVPTMAVDPYWRCYVSPAFVDRMSLEHLAGVWVHEVSHLLRDHHGRGDRVAAARGLTGPAERLRMNIAADCEINDDIYGDGLPRPRDCIRPSDLRLRDGDLMEEYLSQFRLGPHTASMAWLDCGSGADGRERAWDLGPDGAHGLSGQERDAVRFRVAQGISGRPGSAPEGWQRWAEQAFHPPQPWRDLLGAAVRSATHGSGAGDDYVYRRPSRRATSLPGVVLPSLRRNPPRVSVIIDTSGSVSDAELGSALLEVAAITRSVGGRRDLVTVVSCDAAARVAHPLCQAEGIPLLGGGGTDLREGFAIALRRTHPDVIVALTDGWTPWPSRRPPCRTVVGLFDRTKHKQSDDDDDDEPARPPDWARVVRIG</sequence>
<reference evidence="5" key="1">
    <citation type="journal article" date="2019" name="Int. J. Syst. Evol. Microbiol.">
        <title>The Global Catalogue of Microorganisms (GCM) 10K type strain sequencing project: providing services to taxonomists for standard genome sequencing and annotation.</title>
        <authorList>
            <consortium name="The Broad Institute Genomics Platform"/>
            <consortium name="The Broad Institute Genome Sequencing Center for Infectious Disease"/>
            <person name="Wu L."/>
            <person name="Ma J."/>
        </authorList>
    </citation>
    <scope>NUCLEOTIDE SEQUENCE [LARGE SCALE GENOMIC DNA]</scope>
    <source>
        <strain evidence="5">JCM 13250</strain>
    </source>
</reference>
<protein>
    <submittedName>
        <fullName evidence="4">VWA-like domain-containing protein</fullName>
    </submittedName>
</protein>
<dbReference type="Pfam" id="PF09967">
    <property type="entry name" value="DUF2201"/>
    <property type="match status" value="1"/>
</dbReference>
<evidence type="ECO:0000259" key="2">
    <source>
        <dbReference type="Pfam" id="PF09967"/>
    </source>
</evidence>
<dbReference type="PANTHER" id="PTHR38730">
    <property type="entry name" value="SLL7028 PROTEIN"/>
    <property type="match status" value="1"/>
</dbReference>
<dbReference type="SUPFAM" id="SSF53300">
    <property type="entry name" value="vWA-like"/>
    <property type="match status" value="1"/>
</dbReference>
<dbReference type="InterPro" id="IPR036465">
    <property type="entry name" value="vWFA_dom_sf"/>
</dbReference>
<feature type="domain" description="Putative metallopeptidase" evidence="3">
    <location>
        <begin position="8"/>
        <end position="262"/>
    </location>
</feature>
<gene>
    <name evidence="4" type="ORF">GCM10009682_18670</name>
</gene>
<dbReference type="EMBL" id="BAAALT010000047">
    <property type="protein sequence ID" value="GAA1797297.1"/>
    <property type="molecule type" value="Genomic_DNA"/>
</dbReference>
<organism evidence="4 5">
    <name type="scientific">Luedemannella flava</name>
    <dbReference type="NCBI Taxonomy" id="349316"/>
    <lineage>
        <taxon>Bacteria</taxon>
        <taxon>Bacillati</taxon>
        <taxon>Actinomycetota</taxon>
        <taxon>Actinomycetes</taxon>
        <taxon>Micromonosporales</taxon>
        <taxon>Micromonosporaceae</taxon>
        <taxon>Luedemannella</taxon>
    </lineage>
</organism>
<name>A0ABP4XWX5_9ACTN</name>
<evidence type="ECO:0000313" key="5">
    <source>
        <dbReference type="Proteomes" id="UP001500218"/>
    </source>
</evidence>
<keyword evidence="5" id="KW-1185">Reference proteome</keyword>
<evidence type="ECO:0000259" key="3">
    <source>
        <dbReference type="Pfam" id="PF13203"/>
    </source>
</evidence>
<dbReference type="Proteomes" id="UP001500218">
    <property type="component" value="Unassembled WGS sequence"/>
</dbReference>
<proteinExistence type="predicted"/>
<feature type="region of interest" description="Disordered" evidence="1">
    <location>
        <begin position="379"/>
        <end position="404"/>
    </location>
</feature>
<dbReference type="PANTHER" id="PTHR38730:SF1">
    <property type="entry name" value="SLL7028 PROTEIN"/>
    <property type="match status" value="1"/>
</dbReference>
<evidence type="ECO:0000313" key="4">
    <source>
        <dbReference type="EMBL" id="GAA1797297.1"/>
    </source>
</evidence>